<sequence length="441" mass="49586">MPLSLCLLLVAALYPASASGPCYDYQDATYKAQFDPTDCNAECTVTPFFSPDHSVTAYVEVIKAAEESIDLLEPDFKSWGECTKYKSECGGQCIGCSPEEQATEPFPIFGTLMNALHASKKKLQIRFLTNNFDVPTCSNLTTPVDWMYLNGVAIRNYKTTTFQHAKFMIIDKGKKVLISSVNFSQTSFTKNREAGVILTDCQCPLIDFYQRVFDSDWDTGYDYKLSTTYSSNNKKYITYDRVIPTNDMGPFPVTGAYVTDMTDVEGVTVVNGYTAPDNARDTFMNGLDSAKESLKIHIYQITDDGICDKVLDLYKNGINVTLLVGSYIVSYIDYERAQDCYCKLYKGGLKGHIKKSYSKFKFSHQKYWIIDETTVHLSTGNWSPSDFPEGSTFPPYAKSRSSVNRDMLVVMKSPKVVAIFEEVFTNDWNVGTPWEPKPGKC</sequence>
<dbReference type="PANTHER" id="PTHR43856">
    <property type="entry name" value="CARDIOLIPIN HYDROLASE"/>
    <property type="match status" value="1"/>
</dbReference>
<proteinExistence type="inferred from homology"/>
<accession>A0A1X7V976</accession>
<evidence type="ECO:0000256" key="1">
    <source>
        <dbReference type="ARBA" id="ARBA00038012"/>
    </source>
</evidence>
<dbReference type="Gene3D" id="3.30.870.10">
    <property type="entry name" value="Endonuclease Chain A"/>
    <property type="match status" value="2"/>
</dbReference>
<evidence type="ECO:0000256" key="4">
    <source>
        <dbReference type="SAM" id="SignalP"/>
    </source>
</evidence>
<dbReference type="GO" id="GO:0005739">
    <property type="term" value="C:mitochondrion"/>
    <property type="evidence" value="ECO:0007669"/>
    <property type="project" value="TreeGrafter"/>
</dbReference>
<reference evidence="6" key="2">
    <citation type="submission" date="2017-05" db="UniProtKB">
        <authorList>
            <consortium name="EnsemblMetazoa"/>
        </authorList>
    </citation>
    <scope>IDENTIFICATION</scope>
</reference>
<dbReference type="EnsemblMetazoa" id="Aqu2.1.36551_001">
    <property type="protein sequence ID" value="Aqu2.1.36551_001"/>
    <property type="gene ID" value="Aqu2.1.36551"/>
</dbReference>
<evidence type="ECO:0000313" key="7">
    <source>
        <dbReference type="Proteomes" id="UP000007879"/>
    </source>
</evidence>
<feature type="signal peptide" evidence="4">
    <location>
        <begin position="1"/>
        <end position="18"/>
    </location>
</feature>
<dbReference type="InterPro" id="IPR025202">
    <property type="entry name" value="PLD-like_dom"/>
</dbReference>
<dbReference type="Pfam" id="PF13091">
    <property type="entry name" value="PLDc_2"/>
    <property type="match status" value="2"/>
</dbReference>
<dbReference type="EnsemblMetazoa" id="XM_011404528.2">
    <property type="protein sequence ID" value="XP_011402830.1"/>
    <property type="gene ID" value="LOC105312134"/>
</dbReference>
<dbReference type="PROSITE" id="PS50035">
    <property type="entry name" value="PLD"/>
    <property type="match status" value="2"/>
</dbReference>
<dbReference type="KEGG" id="aqu:105312134"/>
<gene>
    <name evidence="6" type="primary">105312134</name>
</gene>
<organism evidence="6">
    <name type="scientific">Amphimedon queenslandica</name>
    <name type="common">Sponge</name>
    <dbReference type="NCBI Taxonomy" id="400682"/>
    <lineage>
        <taxon>Eukaryota</taxon>
        <taxon>Metazoa</taxon>
        <taxon>Porifera</taxon>
        <taxon>Demospongiae</taxon>
        <taxon>Heteroscleromorpha</taxon>
        <taxon>Haplosclerida</taxon>
        <taxon>Niphatidae</taxon>
        <taxon>Amphimedon</taxon>
    </lineage>
</organism>
<feature type="chain" id="PRO_5010885033" description="Mitochondrial cardiolipin hydrolase" evidence="4">
    <location>
        <begin position="19"/>
        <end position="441"/>
    </location>
</feature>
<feature type="domain" description="PLD phosphodiesterase" evidence="5">
    <location>
        <begin position="359"/>
        <end position="386"/>
    </location>
</feature>
<dbReference type="InterPro" id="IPR051406">
    <property type="entry name" value="PLD_domain"/>
</dbReference>
<evidence type="ECO:0000259" key="5">
    <source>
        <dbReference type="PROSITE" id="PS50035"/>
    </source>
</evidence>
<evidence type="ECO:0000313" key="6">
    <source>
        <dbReference type="EnsemblMetazoa" id="Aqu2.1.36551_001"/>
    </source>
</evidence>
<feature type="domain" description="PLD phosphodiesterase" evidence="5">
    <location>
        <begin position="159"/>
        <end position="187"/>
    </location>
</feature>
<dbReference type="GO" id="GO:0016891">
    <property type="term" value="F:RNA endonuclease activity producing 5'-phosphomonoesters, hydrolytic mechanism"/>
    <property type="evidence" value="ECO:0007669"/>
    <property type="project" value="TreeGrafter"/>
</dbReference>
<dbReference type="OrthoDB" id="5205528at2759"/>
<reference evidence="7" key="1">
    <citation type="journal article" date="2010" name="Nature">
        <title>The Amphimedon queenslandica genome and the evolution of animal complexity.</title>
        <authorList>
            <person name="Srivastava M."/>
            <person name="Simakov O."/>
            <person name="Chapman J."/>
            <person name="Fahey B."/>
            <person name="Gauthier M.E."/>
            <person name="Mitros T."/>
            <person name="Richards G.S."/>
            <person name="Conaco C."/>
            <person name="Dacre M."/>
            <person name="Hellsten U."/>
            <person name="Larroux C."/>
            <person name="Putnam N.H."/>
            <person name="Stanke M."/>
            <person name="Adamska M."/>
            <person name="Darling A."/>
            <person name="Degnan S.M."/>
            <person name="Oakley T.H."/>
            <person name="Plachetzki D.C."/>
            <person name="Zhai Y."/>
            <person name="Adamski M."/>
            <person name="Calcino A."/>
            <person name="Cummins S.F."/>
            <person name="Goodstein D.M."/>
            <person name="Harris C."/>
            <person name="Jackson D.J."/>
            <person name="Leys S.P."/>
            <person name="Shu S."/>
            <person name="Woodcroft B.J."/>
            <person name="Vervoort M."/>
            <person name="Kosik K.S."/>
            <person name="Manning G."/>
            <person name="Degnan B.M."/>
            <person name="Rokhsar D.S."/>
        </authorList>
    </citation>
    <scope>NUCLEOTIDE SEQUENCE [LARGE SCALE GENOMIC DNA]</scope>
</reference>
<protein>
    <recommendedName>
        <fullName evidence="2">Mitochondrial cardiolipin hydrolase</fullName>
    </recommendedName>
    <alternativeName>
        <fullName evidence="3">Mitochondrial phospholipase</fullName>
    </alternativeName>
</protein>
<evidence type="ECO:0000256" key="3">
    <source>
        <dbReference type="ARBA" id="ARBA00043167"/>
    </source>
</evidence>
<comment type="similarity">
    <text evidence="1">Belongs to the phospholipase D family. MitoPLD/Zucchini subfamily.</text>
</comment>
<dbReference type="SMART" id="SM00155">
    <property type="entry name" value="PLDc"/>
    <property type="match status" value="2"/>
</dbReference>
<dbReference type="InParanoid" id="A0A1X7V976"/>
<dbReference type="InterPro" id="IPR001736">
    <property type="entry name" value="PLipase_D/transphosphatidylase"/>
</dbReference>
<dbReference type="SUPFAM" id="SSF56024">
    <property type="entry name" value="Phospholipase D/nuclease"/>
    <property type="match status" value="2"/>
</dbReference>
<name>A0A1X7V976_AMPQE</name>
<evidence type="ECO:0000256" key="2">
    <source>
        <dbReference type="ARBA" id="ARBA00040549"/>
    </source>
</evidence>
<keyword evidence="7" id="KW-1185">Reference proteome</keyword>
<dbReference type="eggNOG" id="ENOG502RYRD">
    <property type="taxonomic scope" value="Eukaryota"/>
</dbReference>
<dbReference type="PANTHER" id="PTHR43856:SF2">
    <property type="entry name" value="PHOSPHOLIPASE D"/>
    <property type="match status" value="1"/>
</dbReference>
<dbReference type="AlphaFoldDB" id="A0A1X7V976"/>
<dbReference type="Proteomes" id="UP000007879">
    <property type="component" value="Unassembled WGS sequence"/>
</dbReference>
<keyword evidence="4" id="KW-0732">Signal</keyword>